<name>A0ABZ2PSK3_9NOCA</name>
<dbReference type="RefSeq" id="WP_338891380.1">
    <property type="nucleotide sequence ID" value="NZ_CP147846.1"/>
</dbReference>
<accession>A0ABZ2PSK3</accession>
<keyword evidence="2" id="KW-1185">Reference proteome</keyword>
<evidence type="ECO:0000313" key="1">
    <source>
        <dbReference type="EMBL" id="WXG70163.1"/>
    </source>
</evidence>
<dbReference type="EMBL" id="CP147846">
    <property type="protein sequence ID" value="WXG70163.1"/>
    <property type="molecule type" value="Genomic_DNA"/>
</dbReference>
<dbReference type="Proteomes" id="UP001432000">
    <property type="component" value="Chromosome"/>
</dbReference>
<sequence>MVRKYRQKGTPIDIRGMERRREAAMRAADAHAVVTHTTAMIAEIATIDVRVLHAGSNTAELHINLGPFFLIFRNAAAVHGFISAFASVRSQMFGLSGKVGAPLTVRDEFAMATLAVVYLDTPKYHVENVQRYSEVQRRPIHWVELTMGPVTWRIVDHDSYDTLMDEFRKLHRVSVGAFPDGGRYRRDPTKVLDAFDEAESDA</sequence>
<reference evidence="1 2" key="1">
    <citation type="submission" date="2024-03" db="EMBL/GenBank/DDBJ databases">
        <title>Natural products discovery in diverse microorganisms through a two-stage MS feature dereplication strategy.</title>
        <authorList>
            <person name="Zhang R."/>
        </authorList>
    </citation>
    <scope>NUCLEOTIDE SEQUENCE [LARGE SCALE GENOMIC DNA]</scope>
    <source>
        <strain evidence="1 2">18930</strain>
    </source>
</reference>
<evidence type="ECO:0000313" key="2">
    <source>
        <dbReference type="Proteomes" id="UP001432000"/>
    </source>
</evidence>
<organism evidence="1 2">
    <name type="scientific">Rhodococcus sovatensis</name>
    <dbReference type="NCBI Taxonomy" id="1805840"/>
    <lineage>
        <taxon>Bacteria</taxon>
        <taxon>Bacillati</taxon>
        <taxon>Actinomycetota</taxon>
        <taxon>Actinomycetes</taxon>
        <taxon>Mycobacteriales</taxon>
        <taxon>Nocardiaceae</taxon>
        <taxon>Rhodococcus</taxon>
    </lineage>
</organism>
<proteinExistence type="predicted"/>
<gene>
    <name evidence="1" type="ORF">WDS16_06485</name>
</gene>
<protein>
    <submittedName>
        <fullName evidence="1">Uncharacterized protein</fullName>
    </submittedName>
</protein>